<sequence>MKLLKKGIFALLISGFIVSSCSDDDSISSTTGNTDIVLSSFTATPSGDGTIITVMPLSVGVDSYLVDFGHGGNSATISEQNGSATYDYPNEVEEVTYTITVTAMASGQTDVTKSENVTVTHLPATVGSVSASPSGNDSDVFAIFSNGMDFNGGLLNWENGLDQAKDVIANIIPVDGNDVIQISRLGTDAGEVTLDEEVVVAHAFASPANDNPDGIGASHIHFDVHSVFAEGIDKLKITLINGDNGDEYVLDGIDLTDGDWATLDYDLATDFSAPVIRIDEIKFELGTGGTANDHATIHIDNIILTKAPSATILNGGFDLSTAQWRFATFTDGTTTPFGSSSDGSWTNYDGTDNGSKTRGAKWTSSQSGGPLQSSSSRYAYQALTLTPDTDYVLEYEYAIKSDTADDPIGGRRIVGVVLDGHYIDGADAVDDINSNLGNHVGTIAEGKFNATRGTLVQIPFTSNDSGEISVMFYAVTPKDGWIDNVKVYQAP</sequence>
<reference evidence="3" key="1">
    <citation type="submission" date="2018-05" db="EMBL/GenBank/DDBJ databases">
        <title>Algibacter marinivivus sp. nov., isolated from sample around a algae.</title>
        <authorList>
            <person name="Zhong X."/>
        </authorList>
    </citation>
    <scope>NUCLEOTIDE SEQUENCE [LARGE SCALE GENOMIC DNA]</scope>
    <source>
        <strain evidence="3">ZY111</strain>
    </source>
</reference>
<dbReference type="Gene3D" id="2.60.120.260">
    <property type="entry name" value="Galactose-binding domain-like"/>
    <property type="match status" value="1"/>
</dbReference>
<evidence type="ECO:0008006" key="5">
    <source>
        <dbReference type="Google" id="ProtNLM"/>
    </source>
</evidence>
<keyword evidence="2" id="KW-0732">Signal</keyword>
<dbReference type="CDD" id="cd00146">
    <property type="entry name" value="PKD"/>
    <property type="match status" value="1"/>
</dbReference>
<evidence type="ECO:0000256" key="2">
    <source>
        <dbReference type="SAM" id="SignalP"/>
    </source>
</evidence>
<proteinExistence type="predicted"/>
<comment type="caution">
    <text evidence="3">The sequence shown here is derived from an EMBL/GenBank/DDBJ whole genome shotgun (WGS) entry which is preliminary data.</text>
</comment>
<feature type="compositionally biased region" description="Low complexity" evidence="1">
    <location>
        <begin position="364"/>
        <end position="373"/>
    </location>
</feature>
<dbReference type="RefSeq" id="WP_109353500.1">
    <property type="nucleotide sequence ID" value="NZ_QFRI01000003.1"/>
</dbReference>
<evidence type="ECO:0000313" key="4">
    <source>
        <dbReference type="Proteomes" id="UP000245375"/>
    </source>
</evidence>
<feature type="chain" id="PRO_5015775904" description="PKD domain-containing protein" evidence="2">
    <location>
        <begin position="23"/>
        <end position="491"/>
    </location>
</feature>
<dbReference type="AlphaFoldDB" id="A0A2U2X307"/>
<reference evidence="3" key="2">
    <citation type="submission" date="2018-05" db="EMBL/GenBank/DDBJ databases">
        <authorList>
            <person name="Lanie J.A."/>
            <person name="Ng W.-L."/>
            <person name="Kazmierczak K.M."/>
            <person name="Andrzejewski T.M."/>
            <person name="Davidsen T.M."/>
            <person name="Wayne K.J."/>
            <person name="Tettelin H."/>
            <person name="Glass J.I."/>
            <person name="Rusch D."/>
            <person name="Podicherti R."/>
            <person name="Tsui H.-C.T."/>
            <person name="Winkler M.E."/>
        </authorList>
    </citation>
    <scope>NUCLEOTIDE SEQUENCE [LARGE SCALE GENOMIC DNA]</scope>
    <source>
        <strain evidence="3">ZY111</strain>
    </source>
</reference>
<gene>
    <name evidence="3" type="ORF">DIS18_12945</name>
</gene>
<dbReference type="PROSITE" id="PS51257">
    <property type="entry name" value="PROKAR_LIPOPROTEIN"/>
    <property type="match status" value="1"/>
</dbReference>
<evidence type="ECO:0000313" key="3">
    <source>
        <dbReference type="EMBL" id="PWH82162.1"/>
    </source>
</evidence>
<dbReference type="EMBL" id="QFRI01000003">
    <property type="protein sequence ID" value="PWH82162.1"/>
    <property type="molecule type" value="Genomic_DNA"/>
</dbReference>
<keyword evidence="4" id="KW-1185">Reference proteome</keyword>
<feature type="signal peptide" evidence="2">
    <location>
        <begin position="1"/>
        <end position="22"/>
    </location>
</feature>
<feature type="region of interest" description="Disordered" evidence="1">
    <location>
        <begin position="337"/>
        <end position="373"/>
    </location>
</feature>
<evidence type="ECO:0000256" key="1">
    <source>
        <dbReference type="SAM" id="MobiDB-lite"/>
    </source>
</evidence>
<protein>
    <recommendedName>
        <fullName evidence="5">PKD domain-containing protein</fullName>
    </recommendedName>
</protein>
<feature type="compositionally biased region" description="Polar residues" evidence="1">
    <location>
        <begin position="337"/>
        <end position="356"/>
    </location>
</feature>
<accession>A0A2U2X307</accession>
<dbReference type="Proteomes" id="UP000245375">
    <property type="component" value="Unassembled WGS sequence"/>
</dbReference>
<name>A0A2U2X307_9FLAO</name>
<dbReference type="OrthoDB" id="1491481at2"/>
<organism evidence="3 4">
    <name type="scientific">Algibacter marinivivus</name>
    <dbReference type="NCBI Taxonomy" id="2100723"/>
    <lineage>
        <taxon>Bacteria</taxon>
        <taxon>Pseudomonadati</taxon>
        <taxon>Bacteroidota</taxon>
        <taxon>Flavobacteriia</taxon>
        <taxon>Flavobacteriales</taxon>
        <taxon>Flavobacteriaceae</taxon>
        <taxon>Algibacter</taxon>
    </lineage>
</organism>